<evidence type="ECO:0000256" key="1">
    <source>
        <dbReference type="ARBA" id="ARBA00004196"/>
    </source>
</evidence>
<evidence type="ECO:0000256" key="2">
    <source>
        <dbReference type="ARBA" id="ARBA00023054"/>
    </source>
</evidence>
<accession>A0A9X2FCQ5</accession>
<comment type="subcellular location">
    <subcellularLocation>
        <location evidence="1">Cell envelope</location>
    </subcellularLocation>
</comment>
<dbReference type="Pfam" id="PF25954">
    <property type="entry name" value="Beta-barrel_RND_2"/>
    <property type="match status" value="1"/>
</dbReference>
<sequence>MPNSLSRSSQHRLRLPSRLADVLRLVGTVLCALTLTASLASAQTIEVESVVLRLIDEADLAAGESGIVIELNVSEGQGVKRGDVIARIDDTAARIAEQTARAELALAKAKAENDVAVRAAQTAQRVAEAELARSQESIARFPKSVSQSQIDVERLSIDKLKLEVEAGKQEQHLASLAQQVAERKLEAAQLEINRRKIVSPIDAMVVEVEAAVGEWVEPGQKVVRLVSTQRLKAEGFVSASEAARDLSGATAVVQLDNGQTVTGRVAFVSPEIDPINKQVRIWAELDNSDGKLRPGQPVQMTLKNED</sequence>
<reference evidence="5" key="1">
    <citation type="submission" date="2022-06" db="EMBL/GenBank/DDBJ databases">
        <title>Aeoliella straminimaris, a novel planctomycete from sediments.</title>
        <authorList>
            <person name="Vitorino I.R."/>
            <person name="Lage O.M."/>
        </authorList>
    </citation>
    <scope>NUCLEOTIDE SEQUENCE</scope>
    <source>
        <strain evidence="5">ICT_H6.2</strain>
    </source>
</reference>
<dbReference type="Gene3D" id="2.40.30.170">
    <property type="match status" value="1"/>
</dbReference>
<name>A0A9X2FCQ5_9BACT</name>
<dbReference type="Proteomes" id="UP001155241">
    <property type="component" value="Unassembled WGS sequence"/>
</dbReference>
<proteinExistence type="predicted"/>
<dbReference type="InterPro" id="IPR058625">
    <property type="entry name" value="MdtA-like_BSH"/>
</dbReference>
<evidence type="ECO:0000313" key="5">
    <source>
        <dbReference type="EMBL" id="MCO6046164.1"/>
    </source>
</evidence>
<dbReference type="Pfam" id="PF25917">
    <property type="entry name" value="BSH_RND"/>
    <property type="match status" value="1"/>
</dbReference>
<evidence type="ECO:0000259" key="3">
    <source>
        <dbReference type="Pfam" id="PF25917"/>
    </source>
</evidence>
<protein>
    <submittedName>
        <fullName evidence="5">HlyD family efflux transporter periplasmic adaptor subunit</fullName>
    </submittedName>
</protein>
<evidence type="ECO:0000313" key="6">
    <source>
        <dbReference type="Proteomes" id="UP001155241"/>
    </source>
</evidence>
<feature type="domain" description="CusB-like beta-barrel" evidence="4">
    <location>
        <begin position="242"/>
        <end position="305"/>
    </location>
</feature>
<keyword evidence="6" id="KW-1185">Reference proteome</keyword>
<dbReference type="Gene3D" id="2.40.50.100">
    <property type="match status" value="1"/>
</dbReference>
<dbReference type="AlphaFoldDB" id="A0A9X2FCQ5"/>
<dbReference type="RefSeq" id="WP_252854279.1">
    <property type="nucleotide sequence ID" value="NZ_JAMXLR010000067.1"/>
</dbReference>
<feature type="domain" description="Multidrug resistance protein MdtA-like barrel-sandwich hybrid" evidence="3">
    <location>
        <begin position="59"/>
        <end position="224"/>
    </location>
</feature>
<dbReference type="EMBL" id="JAMXLR010000067">
    <property type="protein sequence ID" value="MCO6046164.1"/>
    <property type="molecule type" value="Genomic_DNA"/>
</dbReference>
<keyword evidence="2" id="KW-0175">Coiled coil</keyword>
<comment type="caution">
    <text evidence="5">The sequence shown here is derived from an EMBL/GenBank/DDBJ whole genome shotgun (WGS) entry which is preliminary data.</text>
</comment>
<dbReference type="SUPFAM" id="SSF111369">
    <property type="entry name" value="HlyD-like secretion proteins"/>
    <property type="match status" value="1"/>
</dbReference>
<dbReference type="PANTHER" id="PTHR32347:SF23">
    <property type="entry name" value="BLL5650 PROTEIN"/>
    <property type="match status" value="1"/>
</dbReference>
<dbReference type="GO" id="GO:0030313">
    <property type="term" value="C:cell envelope"/>
    <property type="evidence" value="ECO:0007669"/>
    <property type="project" value="UniProtKB-SubCell"/>
</dbReference>
<organism evidence="5 6">
    <name type="scientific">Aeoliella straminimaris</name>
    <dbReference type="NCBI Taxonomy" id="2954799"/>
    <lineage>
        <taxon>Bacteria</taxon>
        <taxon>Pseudomonadati</taxon>
        <taxon>Planctomycetota</taxon>
        <taxon>Planctomycetia</taxon>
        <taxon>Pirellulales</taxon>
        <taxon>Lacipirellulaceae</taxon>
        <taxon>Aeoliella</taxon>
    </lineage>
</organism>
<gene>
    <name evidence="5" type="ORF">NG895_19870</name>
</gene>
<dbReference type="PANTHER" id="PTHR32347">
    <property type="entry name" value="EFFLUX SYSTEM COMPONENT YKNX-RELATED"/>
    <property type="match status" value="1"/>
</dbReference>
<dbReference type="InterPro" id="IPR050465">
    <property type="entry name" value="UPF0194_transport"/>
</dbReference>
<dbReference type="InterPro" id="IPR058792">
    <property type="entry name" value="Beta-barrel_RND_2"/>
</dbReference>
<evidence type="ECO:0000259" key="4">
    <source>
        <dbReference type="Pfam" id="PF25954"/>
    </source>
</evidence>